<evidence type="ECO:0000256" key="1">
    <source>
        <dbReference type="SAM" id="Phobius"/>
    </source>
</evidence>
<feature type="transmembrane region" description="Helical" evidence="1">
    <location>
        <begin position="83"/>
        <end position="103"/>
    </location>
</feature>
<proteinExistence type="predicted"/>
<protein>
    <submittedName>
        <fullName evidence="2">Uncharacterized protein</fullName>
    </submittedName>
</protein>
<dbReference type="Proteomes" id="UP001152024">
    <property type="component" value="Unassembled WGS sequence"/>
</dbReference>
<feature type="non-terminal residue" evidence="2">
    <location>
        <position position="1"/>
    </location>
</feature>
<comment type="caution">
    <text evidence="2">The sequence shown here is derived from an EMBL/GenBank/DDBJ whole genome shotgun (WGS) entry which is preliminary data.</text>
</comment>
<keyword evidence="1" id="KW-0812">Transmembrane</keyword>
<reference evidence="2" key="1">
    <citation type="submission" date="2022-09" db="EMBL/GenBank/DDBJ databases">
        <title>Fusarium specimens isolated from Avocado Roots.</title>
        <authorList>
            <person name="Stajich J."/>
            <person name="Roper C."/>
            <person name="Heimlech-Rivalta G."/>
        </authorList>
    </citation>
    <scope>NUCLEOTIDE SEQUENCE</scope>
    <source>
        <strain evidence="2">CF00095</strain>
    </source>
</reference>
<keyword evidence="3" id="KW-1185">Reference proteome</keyword>
<name>A0ABQ8QWQ1_FUSEQ</name>
<dbReference type="EMBL" id="JAOQBH010000032">
    <property type="protein sequence ID" value="KAJ4112133.1"/>
    <property type="molecule type" value="Genomic_DNA"/>
</dbReference>
<sequence length="108" mass="12103">IIEEFPYPPVGEDLAPEYLCHPCYVDLLTTLNSKYGINEPDLYYFENLVLAKKTCGKQITVQSSSLYTFRDVLLNKKSSSAALVVRAEAIAISMALFAVAFCARARRF</sequence>
<keyword evidence="1" id="KW-1133">Transmembrane helix</keyword>
<accession>A0ABQ8QWQ1</accession>
<evidence type="ECO:0000313" key="3">
    <source>
        <dbReference type="Proteomes" id="UP001152024"/>
    </source>
</evidence>
<evidence type="ECO:0000313" key="2">
    <source>
        <dbReference type="EMBL" id="KAJ4112133.1"/>
    </source>
</evidence>
<organism evidence="2 3">
    <name type="scientific">Fusarium equiseti</name>
    <name type="common">Fusarium scirpi</name>
    <dbReference type="NCBI Taxonomy" id="61235"/>
    <lineage>
        <taxon>Eukaryota</taxon>
        <taxon>Fungi</taxon>
        <taxon>Dikarya</taxon>
        <taxon>Ascomycota</taxon>
        <taxon>Pezizomycotina</taxon>
        <taxon>Sordariomycetes</taxon>
        <taxon>Hypocreomycetidae</taxon>
        <taxon>Hypocreales</taxon>
        <taxon>Nectriaceae</taxon>
        <taxon>Fusarium</taxon>
        <taxon>Fusarium incarnatum-equiseti species complex</taxon>
    </lineage>
</organism>
<keyword evidence="1" id="KW-0472">Membrane</keyword>
<gene>
    <name evidence="2" type="ORF">NW768_011712</name>
</gene>